<accession>A0AC34G9Q6</accession>
<proteinExistence type="predicted"/>
<dbReference type="WBParaSite" id="ES5_v2.g26145.t1">
    <property type="protein sequence ID" value="ES5_v2.g26145.t1"/>
    <property type="gene ID" value="ES5_v2.g26145"/>
</dbReference>
<evidence type="ECO:0000313" key="1">
    <source>
        <dbReference type="Proteomes" id="UP000887579"/>
    </source>
</evidence>
<name>A0AC34G9Q6_9BILA</name>
<organism evidence="1 2">
    <name type="scientific">Panagrolaimus sp. ES5</name>
    <dbReference type="NCBI Taxonomy" id="591445"/>
    <lineage>
        <taxon>Eukaryota</taxon>
        <taxon>Metazoa</taxon>
        <taxon>Ecdysozoa</taxon>
        <taxon>Nematoda</taxon>
        <taxon>Chromadorea</taxon>
        <taxon>Rhabditida</taxon>
        <taxon>Tylenchina</taxon>
        <taxon>Panagrolaimomorpha</taxon>
        <taxon>Panagrolaimoidea</taxon>
        <taxon>Panagrolaimidae</taxon>
        <taxon>Panagrolaimus</taxon>
    </lineage>
</organism>
<protein>
    <submittedName>
        <fullName evidence="2">Uncharacterized protein</fullName>
    </submittedName>
</protein>
<dbReference type="Proteomes" id="UP000887579">
    <property type="component" value="Unplaced"/>
</dbReference>
<evidence type="ECO:0000313" key="2">
    <source>
        <dbReference type="WBParaSite" id="ES5_v2.g26145.t1"/>
    </source>
</evidence>
<reference evidence="2" key="1">
    <citation type="submission" date="2022-11" db="UniProtKB">
        <authorList>
            <consortium name="WormBaseParasite"/>
        </authorList>
    </citation>
    <scope>IDENTIFICATION</scope>
</reference>
<sequence>MKHALKTSLHSEHPSIWRFLEVLKEESTLSLNAARKVDPRNVRMSKYQQTFANLQRCQQDFIAGNTAVIRFLSHCAIKMKF</sequence>